<dbReference type="OMA" id="SYEREQT"/>
<name>A0A177DM73_ALTAL</name>
<evidence type="ECO:0000313" key="2">
    <source>
        <dbReference type="EMBL" id="OAG21044.1"/>
    </source>
</evidence>
<dbReference type="VEuPathDB" id="FungiDB:CC77DRAFT_848998"/>
<dbReference type="Proteomes" id="UP000077248">
    <property type="component" value="Unassembled WGS sequence"/>
</dbReference>
<protein>
    <submittedName>
        <fullName evidence="2">Uncharacterized protein</fullName>
    </submittedName>
</protein>
<evidence type="ECO:0000313" key="4">
    <source>
        <dbReference type="Proteomes" id="UP000077248"/>
    </source>
</evidence>
<evidence type="ECO:0000256" key="1">
    <source>
        <dbReference type="SAM" id="MobiDB-lite"/>
    </source>
</evidence>
<dbReference type="GeneID" id="29119004"/>
<dbReference type="EMBL" id="KV441477">
    <property type="protein sequence ID" value="OAG21044.1"/>
    <property type="molecule type" value="Genomic_DNA"/>
</dbReference>
<organism evidence="2 4">
    <name type="scientific">Alternaria alternata</name>
    <name type="common">Alternaria rot fungus</name>
    <name type="synonym">Torula alternata</name>
    <dbReference type="NCBI Taxonomy" id="5599"/>
    <lineage>
        <taxon>Eukaryota</taxon>
        <taxon>Fungi</taxon>
        <taxon>Dikarya</taxon>
        <taxon>Ascomycota</taxon>
        <taxon>Pezizomycotina</taxon>
        <taxon>Dothideomycetes</taxon>
        <taxon>Pleosporomycetidae</taxon>
        <taxon>Pleosporales</taxon>
        <taxon>Pleosporineae</taxon>
        <taxon>Pleosporaceae</taxon>
        <taxon>Alternaria</taxon>
        <taxon>Alternaria sect. Alternaria</taxon>
        <taxon>Alternaria alternata complex</taxon>
    </lineage>
</organism>
<dbReference type="EMBL" id="PDXD01000021">
    <property type="protein sequence ID" value="RYN73409.1"/>
    <property type="molecule type" value="Genomic_DNA"/>
</dbReference>
<evidence type="ECO:0000313" key="5">
    <source>
        <dbReference type="Proteomes" id="UP000291422"/>
    </source>
</evidence>
<dbReference type="AlphaFoldDB" id="A0A177DM73"/>
<dbReference type="RefSeq" id="XP_018386465.1">
    <property type="nucleotide sequence ID" value="XM_018533410.1"/>
</dbReference>
<keyword evidence="4" id="KW-1185">Reference proteome</keyword>
<dbReference type="Proteomes" id="UP000291422">
    <property type="component" value="Unassembled WGS sequence"/>
</dbReference>
<proteinExistence type="predicted"/>
<feature type="compositionally biased region" description="Basic and acidic residues" evidence="1">
    <location>
        <begin position="177"/>
        <end position="206"/>
    </location>
</feature>
<reference evidence="3" key="3">
    <citation type="journal article" date="2019" name="J. ISSAAS">
        <title>Genomics, evolutionary history and diagnostics of the Alternaria alternata species group including apple and Asian pear pathotypes.</title>
        <authorList>
            <person name="Armitage A.D."/>
            <person name="Cockerton H.M."/>
            <person name="Sreenivasaprasad S."/>
            <person name="Woodhall J."/>
            <person name="Lane C."/>
            <person name="Harrison R.J."/>
            <person name="Clarkson J.P."/>
        </authorList>
    </citation>
    <scope>NUCLEOTIDE SEQUENCE</scope>
    <source>
        <strain evidence="3">FERA 1177</strain>
    </source>
</reference>
<evidence type="ECO:0000313" key="3">
    <source>
        <dbReference type="EMBL" id="RYN73409.1"/>
    </source>
</evidence>
<feature type="region of interest" description="Disordered" evidence="1">
    <location>
        <begin position="127"/>
        <end position="206"/>
    </location>
</feature>
<reference evidence="2 4" key="1">
    <citation type="submission" date="2016-05" db="EMBL/GenBank/DDBJ databases">
        <title>Comparative analysis of secretome profiles of manganese(II)-oxidizing ascomycete fungi.</title>
        <authorList>
            <consortium name="DOE Joint Genome Institute"/>
            <person name="Zeiner C.A."/>
            <person name="Purvine S.O."/>
            <person name="Zink E.M."/>
            <person name="Wu S."/>
            <person name="Pasa-Tolic L."/>
            <person name="Chaput D.L."/>
            <person name="Haridas S."/>
            <person name="Grigoriev I.V."/>
            <person name="Santelli C.M."/>
            <person name="Hansel C.M."/>
        </authorList>
    </citation>
    <scope>NUCLEOTIDE SEQUENCE [LARGE SCALE GENOMIC DNA]</scope>
    <source>
        <strain evidence="2 4">SRC1lrK2f</strain>
    </source>
</reference>
<gene>
    <name evidence="3" type="ORF">AA0117_g7750</name>
    <name evidence="2" type="ORF">CC77DRAFT_848998</name>
</gene>
<dbReference type="KEGG" id="aalt:CC77DRAFT_848998"/>
<reference evidence="5" key="2">
    <citation type="journal article" date="2019" name="bioRxiv">
        <title>Genomics, evolutionary history and diagnostics of the Alternaria alternata species group including apple and Asian pear pathotypes.</title>
        <authorList>
            <person name="Armitage A.D."/>
            <person name="Cockerton H.M."/>
            <person name="Sreenivasaprasad S."/>
            <person name="Woodhall J.W."/>
            <person name="Lane C.R."/>
            <person name="Harrison R.J."/>
            <person name="Clarkson J.P."/>
        </authorList>
    </citation>
    <scope>NUCLEOTIDE SEQUENCE [LARGE SCALE GENOMIC DNA]</scope>
    <source>
        <strain evidence="5">FERA 1177</strain>
    </source>
</reference>
<accession>A0A177DM73</accession>
<sequence>MILEAPPPRRHISGAPISLSDASGILEKYLSNSETHPHLHPDATITPEGVAFNAQGGAMGNPIMHHLRRVAAGLRGEYQEPERALDMEEDQQDFTADVTVSGGKGKTGKKAAGADDDWQDLASYQAEQGDIEIGEIGDRTNVVQEGGEEPQVQSPKNKDRKKRKNEQAEEPVVADGQIDKEARKKAKKERDQQRKKEKAAKSKATE</sequence>